<evidence type="ECO:0008006" key="4">
    <source>
        <dbReference type="Google" id="ProtNLM"/>
    </source>
</evidence>
<gene>
    <name evidence="2" type="ORF">QV13_06480</name>
</gene>
<dbReference type="EMBL" id="MDEO01000027">
    <property type="protein sequence ID" value="OCX22197.1"/>
    <property type="molecule type" value="Genomic_DNA"/>
</dbReference>
<evidence type="ECO:0000256" key="1">
    <source>
        <dbReference type="SAM" id="SignalP"/>
    </source>
</evidence>
<proteinExistence type="predicted"/>
<reference evidence="2 3" key="1">
    <citation type="submission" date="2016-08" db="EMBL/GenBank/DDBJ databases">
        <title>Whole genome sequence of Mesorhizobium sp. strain UASWS1009 isolated from industrial sewage.</title>
        <authorList>
            <person name="Crovadore J."/>
            <person name="Calmin G."/>
            <person name="Chablais R."/>
            <person name="Cochard B."/>
            <person name="Lefort F."/>
        </authorList>
    </citation>
    <scope>NUCLEOTIDE SEQUENCE [LARGE SCALE GENOMIC DNA]</scope>
    <source>
        <strain evidence="2 3">UASWS1009</strain>
    </source>
</reference>
<name>A0A1C2E5D6_9HYPH</name>
<dbReference type="OrthoDB" id="8116048at2"/>
<dbReference type="AlphaFoldDB" id="A0A1C2E5D6"/>
<organism evidence="2 3">
    <name type="scientific">Mesorhizobium hungaricum</name>
    <dbReference type="NCBI Taxonomy" id="1566387"/>
    <lineage>
        <taxon>Bacteria</taxon>
        <taxon>Pseudomonadati</taxon>
        <taxon>Pseudomonadota</taxon>
        <taxon>Alphaproteobacteria</taxon>
        <taxon>Hyphomicrobiales</taxon>
        <taxon>Phyllobacteriaceae</taxon>
        <taxon>Mesorhizobium</taxon>
    </lineage>
</organism>
<dbReference type="RefSeq" id="WP_024926919.1">
    <property type="nucleotide sequence ID" value="NZ_MDEO01000027.1"/>
</dbReference>
<dbReference type="Proteomes" id="UP000094412">
    <property type="component" value="Unassembled WGS sequence"/>
</dbReference>
<comment type="caution">
    <text evidence="2">The sequence shown here is derived from an EMBL/GenBank/DDBJ whole genome shotgun (WGS) entry which is preliminary data.</text>
</comment>
<keyword evidence="1" id="KW-0732">Signal</keyword>
<evidence type="ECO:0000313" key="3">
    <source>
        <dbReference type="Proteomes" id="UP000094412"/>
    </source>
</evidence>
<accession>A0A1C2E5D6</accession>
<protein>
    <recommendedName>
        <fullName evidence="4">DUF680 domain-containing protein</fullName>
    </recommendedName>
</protein>
<keyword evidence="3" id="KW-1185">Reference proteome</keyword>
<sequence length="78" mass="7829">MKTTALALATLVALSGTAFAGQATTKQIKAPATHAETTVKGKLDYATTGSVDKAGSKAGTAGPRLGIDVSPWVMPISQ</sequence>
<feature type="signal peptide" evidence="1">
    <location>
        <begin position="1"/>
        <end position="20"/>
    </location>
</feature>
<evidence type="ECO:0000313" key="2">
    <source>
        <dbReference type="EMBL" id="OCX22197.1"/>
    </source>
</evidence>
<feature type="chain" id="PRO_5008660042" description="DUF680 domain-containing protein" evidence="1">
    <location>
        <begin position="21"/>
        <end position="78"/>
    </location>
</feature>